<dbReference type="Proteomes" id="UP001302529">
    <property type="component" value="Segment"/>
</dbReference>
<reference evidence="1 2" key="1">
    <citation type="journal article" date="2023" name="Nat. Microbiol.">
        <title>A compendium of viruses from methanogenic archaea reveals their diversity and adaptations to the gut environment.</title>
        <authorList>
            <person name="Medvedeva S."/>
            <person name="Borrel G."/>
            <person name="Krupovic M."/>
            <person name="Gribaldo S."/>
        </authorList>
    </citation>
    <scope>NUCLEOTIDE SEQUENCE [LARGE SCALE GENOMIC DNA]</scope>
</reference>
<evidence type="ECO:0000313" key="1">
    <source>
        <dbReference type="EMBL" id="DBA35380.1"/>
    </source>
</evidence>
<name>A0AA87CI96_9CAUD</name>
<protein>
    <submittedName>
        <fullName evidence="1">Uncharacterized protein</fullName>
    </submittedName>
</protein>
<dbReference type="GeneID" id="300198819"/>
<keyword evidence="2" id="KW-1185">Reference proteome</keyword>
<sequence>MHIDTIFCLQVSIGDNHHLLVKMDGDLEIKITTMDHLRNLNGDLEVVKPDGGCYAIDCNRILAVFKKEN</sequence>
<evidence type="ECO:0000313" key="2">
    <source>
        <dbReference type="Proteomes" id="UP001302529"/>
    </source>
</evidence>
<dbReference type="EMBL" id="BK063677">
    <property type="protein sequence ID" value="DBA35380.1"/>
    <property type="molecule type" value="Genomic_DNA"/>
</dbReference>
<dbReference type="RefSeq" id="YP_013605343.1">
    <property type="nucleotide sequence ID" value="NC_133305.1"/>
</dbReference>
<organism evidence="1 2">
    <name type="scientific">Caudoviricetes sp. vir080</name>
    <dbReference type="NCBI Taxonomy" id="3068353"/>
    <lineage>
        <taxon>Viruses</taxon>
        <taxon>Duplodnaviria</taxon>
        <taxon>Heunggongvirae</taxon>
        <taxon>Uroviricota</taxon>
        <taxon>Caudoviricetes</taxon>
    </lineage>
</organism>
<proteinExistence type="predicted"/>
<accession>A0AA87CI96</accession>
<gene>
    <name evidence="1" type="ORF">vir080_00007</name>
</gene>